<dbReference type="SUPFAM" id="SSF144083">
    <property type="entry name" value="Magnesium transport protein CorA, transmembrane region"/>
    <property type="match status" value="1"/>
</dbReference>
<dbReference type="SUPFAM" id="SSF143865">
    <property type="entry name" value="CorA soluble domain-like"/>
    <property type="match status" value="1"/>
</dbReference>
<feature type="transmembrane region" description="Helical" evidence="8">
    <location>
        <begin position="270"/>
        <end position="290"/>
    </location>
</feature>
<evidence type="ECO:0000256" key="5">
    <source>
        <dbReference type="ARBA" id="ARBA00022692"/>
    </source>
</evidence>
<keyword evidence="7 8" id="KW-0472">Membrane</keyword>
<evidence type="ECO:0000313" key="9">
    <source>
        <dbReference type="EMBL" id="MCB7387019.1"/>
    </source>
</evidence>
<evidence type="ECO:0000256" key="3">
    <source>
        <dbReference type="ARBA" id="ARBA00022448"/>
    </source>
</evidence>
<dbReference type="PANTHER" id="PTHR46494">
    <property type="entry name" value="CORA FAMILY METAL ION TRANSPORTER (EUROFUNG)"/>
    <property type="match status" value="1"/>
</dbReference>
<dbReference type="RefSeq" id="WP_227183420.1">
    <property type="nucleotide sequence ID" value="NZ_JAJCIQ010000003.1"/>
</dbReference>
<evidence type="ECO:0000256" key="4">
    <source>
        <dbReference type="ARBA" id="ARBA00022475"/>
    </source>
</evidence>
<feature type="transmembrane region" description="Helical" evidence="8">
    <location>
        <begin position="235"/>
        <end position="258"/>
    </location>
</feature>
<keyword evidence="5 8" id="KW-0812">Transmembrane</keyword>
<proteinExistence type="inferred from homology"/>
<evidence type="ECO:0000256" key="8">
    <source>
        <dbReference type="SAM" id="Phobius"/>
    </source>
</evidence>
<dbReference type="InterPro" id="IPR045863">
    <property type="entry name" value="CorA_TM1_TM2"/>
</dbReference>
<keyword evidence="10" id="KW-1185">Reference proteome</keyword>
<comment type="caution">
    <text evidence="9">The sequence shown here is derived from an EMBL/GenBank/DDBJ whole genome shotgun (WGS) entry which is preliminary data.</text>
</comment>
<dbReference type="InterPro" id="IPR002523">
    <property type="entry name" value="MgTranspt_CorA/ZnTranspt_ZntB"/>
</dbReference>
<evidence type="ECO:0000256" key="2">
    <source>
        <dbReference type="ARBA" id="ARBA00009765"/>
    </source>
</evidence>
<evidence type="ECO:0000313" key="10">
    <source>
        <dbReference type="Proteomes" id="UP001299546"/>
    </source>
</evidence>
<dbReference type="EMBL" id="JAJCIS010000003">
    <property type="protein sequence ID" value="MCB7387019.1"/>
    <property type="molecule type" value="Genomic_DNA"/>
</dbReference>
<dbReference type="Gene3D" id="1.20.58.340">
    <property type="entry name" value="Magnesium transport protein CorA, transmembrane region"/>
    <property type="match status" value="2"/>
</dbReference>
<dbReference type="CDD" id="cd12826">
    <property type="entry name" value="EcCorA_ZntB-like_u1"/>
    <property type="match status" value="1"/>
</dbReference>
<comment type="similarity">
    <text evidence="2">Belongs to the CorA metal ion transporter (MIT) (TC 1.A.35) family.</text>
</comment>
<dbReference type="Proteomes" id="UP001299546">
    <property type="component" value="Unassembled WGS sequence"/>
</dbReference>
<protein>
    <submittedName>
        <fullName evidence="9">Cobalt transporter</fullName>
    </submittedName>
</protein>
<evidence type="ECO:0000256" key="1">
    <source>
        <dbReference type="ARBA" id="ARBA00004651"/>
    </source>
</evidence>
<accession>A0ABS8DFN8</accession>
<reference evidence="9 10" key="1">
    <citation type="submission" date="2021-10" db="EMBL/GenBank/DDBJ databases">
        <title>Collection of gut derived symbiotic bacterial strains cultured from healthy donors.</title>
        <authorList>
            <person name="Lin H."/>
            <person name="Littmann E."/>
            <person name="Kohout C."/>
            <person name="Pamer E.G."/>
        </authorList>
    </citation>
    <scope>NUCLEOTIDE SEQUENCE [LARGE SCALE GENOMIC DNA]</scope>
    <source>
        <strain evidence="9 10">DFI.1.165</strain>
    </source>
</reference>
<gene>
    <name evidence="9" type="ORF">LIZ65_06925</name>
</gene>
<sequence length="300" mass="35902">MKQYIFNESLEGQSAEIRLMSQEEFQKEEGHLPHRRTLLKNMSAVQYCKAEIFKDCILGTMKVPVKNSKDRDAWCFGFYLKDNCLYLIDNGKELKELIQKIKDSEPEQCTASQLLLYVFEYLLVEDVLYLLELEEQLEELEEILLEKIPERFYEYSISYRKELYRFHAYYEQLMNIGDSMEDYASRKLEQDEAAAWKHYTDRTERLHNHTEMLREYLVQIRELYQTRIDMQQNKVMSFLTVVTTIFLPLTLIAGWYGMNFTNMPELGWKYGYLGVIAVSVVIMICEILYFTRKKKSWNPE</sequence>
<evidence type="ECO:0000256" key="6">
    <source>
        <dbReference type="ARBA" id="ARBA00022989"/>
    </source>
</evidence>
<comment type="subcellular location">
    <subcellularLocation>
        <location evidence="1">Cell membrane</location>
        <topology evidence="1">Multi-pass membrane protein</topology>
    </subcellularLocation>
</comment>
<evidence type="ECO:0000256" key="7">
    <source>
        <dbReference type="ARBA" id="ARBA00023136"/>
    </source>
</evidence>
<keyword evidence="3" id="KW-0813">Transport</keyword>
<keyword evidence="4" id="KW-1003">Cell membrane</keyword>
<dbReference type="InterPro" id="IPR045861">
    <property type="entry name" value="CorA_cytoplasmic_dom"/>
</dbReference>
<dbReference type="PANTHER" id="PTHR46494:SF1">
    <property type="entry name" value="CORA FAMILY METAL ION TRANSPORTER (EUROFUNG)"/>
    <property type="match status" value="1"/>
</dbReference>
<keyword evidence="6 8" id="KW-1133">Transmembrane helix</keyword>
<organism evidence="9 10">
    <name type="scientific">Bariatricus massiliensis</name>
    <dbReference type="NCBI Taxonomy" id="1745713"/>
    <lineage>
        <taxon>Bacteria</taxon>
        <taxon>Bacillati</taxon>
        <taxon>Bacillota</taxon>
        <taxon>Clostridia</taxon>
        <taxon>Lachnospirales</taxon>
        <taxon>Lachnospiraceae</taxon>
        <taxon>Bariatricus</taxon>
    </lineage>
</organism>
<name>A0ABS8DFN8_9FIRM</name>
<dbReference type="Pfam" id="PF01544">
    <property type="entry name" value="CorA"/>
    <property type="match status" value="1"/>
</dbReference>